<dbReference type="NCBIfam" id="TIGR02868">
    <property type="entry name" value="CydC"/>
    <property type="match status" value="1"/>
</dbReference>
<feature type="transmembrane region" description="Helical" evidence="8">
    <location>
        <begin position="61"/>
        <end position="82"/>
    </location>
</feature>
<feature type="domain" description="ABC transporter" evidence="9">
    <location>
        <begin position="944"/>
        <end position="1193"/>
    </location>
</feature>
<feature type="domain" description="ABC transmembrane type-1" evidence="10">
    <location>
        <begin position="627"/>
        <end position="910"/>
    </location>
</feature>
<dbReference type="InterPro" id="IPR014216">
    <property type="entry name" value="ABC_transptr_CydD"/>
</dbReference>
<proteinExistence type="predicted"/>
<evidence type="ECO:0000256" key="1">
    <source>
        <dbReference type="ARBA" id="ARBA00004651"/>
    </source>
</evidence>
<dbReference type="Pfam" id="PF00005">
    <property type="entry name" value="ABC_tran"/>
    <property type="match status" value="2"/>
</dbReference>
<evidence type="ECO:0000256" key="7">
    <source>
        <dbReference type="SAM" id="MobiDB-lite"/>
    </source>
</evidence>
<dbReference type="PANTHER" id="PTHR24221">
    <property type="entry name" value="ATP-BINDING CASSETTE SUB-FAMILY B"/>
    <property type="match status" value="1"/>
</dbReference>
<evidence type="ECO:0000259" key="9">
    <source>
        <dbReference type="PROSITE" id="PS50893"/>
    </source>
</evidence>
<evidence type="ECO:0000256" key="5">
    <source>
        <dbReference type="ARBA" id="ARBA00022989"/>
    </source>
</evidence>
<evidence type="ECO:0000313" key="11">
    <source>
        <dbReference type="EMBL" id="UQA94228.1"/>
    </source>
</evidence>
<dbReference type="InterPro" id="IPR036640">
    <property type="entry name" value="ABC1_TM_sf"/>
</dbReference>
<dbReference type="InterPro" id="IPR011527">
    <property type="entry name" value="ABC1_TM_dom"/>
</dbReference>
<keyword evidence="12" id="KW-1185">Reference proteome</keyword>
<keyword evidence="2 8" id="KW-0812">Transmembrane</keyword>
<gene>
    <name evidence="11" type="primary">cydD</name>
    <name evidence="11" type="ORF">K9S39_22320</name>
</gene>
<dbReference type="PROSITE" id="PS50929">
    <property type="entry name" value="ABC_TM1F"/>
    <property type="match status" value="2"/>
</dbReference>
<dbReference type="PROSITE" id="PS50893">
    <property type="entry name" value="ABC_TRANSPORTER_2"/>
    <property type="match status" value="2"/>
</dbReference>
<accession>A0ABY4MAQ9</accession>
<feature type="transmembrane region" description="Helical" evidence="8">
    <location>
        <begin position="274"/>
        <end position="291"/>
    </location>
</feature>
<feature type="domain" description="ABC transmembrane type-1" evidence="10">
    <location>
        <begin position="20"/>
        <end position="303"/>
    </location>
</feature>
<dbReference type="InterPro" id="IPR003593">
    <property type="entry name" value="AAA+_ATPase"/>
</dbReference>
<keyword evidence="3" id="KW-0547">Nucleotide-binding</keyword>
<dbReference type="InterPro" id="IPR039421">
    <property type="entry name" value="Type_1_exporter"/>
</dbReference>
<dbReference type="SUPFAM" id="SSF90123">
    <property type="entry name" value="ABC transporter transmembrane region"/>
    <property type="match status" value="2"/>
</dbReference>
<feature type="domain" description="ABC transporter" evidence="9">
    <location>
        <begin position="333"/>
        <end position="568"/>
    </location>
</feature>
<dbReference type="Gene3D" id="3.40.50.300">
    <property type="entry name" value="P-loop containing nucleotide triphosphate hydrolases"/>
    <property type="match status" value="2"/>
</dbReference>
<feature type="transmembrane region" description="Helical" evidence="8">
    <location>
        <begin position="240"/>
        <end position="268"/>
    </location>
</feature>
<dbReference type="NCBIfam" id="TIGR02857">
    <property type="entry name" value="CydD"/>
    <property type="match status" value="1"/>
</dbReference>
<dbReference type="PROSITE" id="PS00211">
    <property type="entry name" value="ABC_TRANSPORTER_1"/>
    <property type="match status" value="2"/>
</dbReference>
<keyword evidence="5 8" id="KW-1133">Transmembrane helix</keyword>
<evidence type="ECO:0000256" key="4">
    <source>
        <dbReference type="ARBA" id="ARBA00022840"/>
    </source>
</evidence>
<dbReference type="Gene3D" id="1.20.1560.10">
    <property type="entry name" value="ABC transporter type 1, transmembrane domain"/>
    <property type="match status" value="2"/>
</dbReference>
<dbReference type="Pfam" id="PF00664">
    <property type="entry name" value="ABC_membrane"/>
    <property type="match status" value="2"/>
</dbReference>
<feature type="transmembrane region" description="Helical" evidence="8">
    <location>
        <begin position="661"/>
        <end position="680"/>
    </location>
</feature>
<evidence type="ECO:0000313" key="12">
    <source>
        <dbReference type="Proteomes" id="UP000830115"/>
    </source>
</evidence>
<dbReference type="RefSeq" id="WP_248865104.1">
    <property type="nucleotide sequence ID" value="NZ_CP086322.1"/>
</dbReference>
<feature type="transmembrane region" description="Helical" evidence="8">
    <location>
        <begin position="135"/>
        <end position="153"/>
    </location>
</feature>
<evidence type="ECO:0000256" key="3">
    <source>
        <dbReference type="ARBA" id="ARBA00022741"/>
    </source>
</evidence>
<keyword evidence="6 8" id="KW-0472">Membrane</keyword>
<evidence type="ECO:0000256" key="2">
    <source>
        <dbReference type="ARBA" id="ARBA00022692"/>
    </source>
</evidence>
<dbReference type="PANTHER" id="PTHR24221:SF590">
    <property type="entry name" value="COMPONENT LINKED WITH THE ASSEMBLY OF CYTOCHROME' TRANSPORT TRANSMEMBRANE ATP-BINDING PROTEIN ABC TRANSPORTER CYDD-RELATED"/>
    <property type="match status" value="1"/>
</dbReference>
<dbReference type="Proteomes" id="UP000830115">
    <property type="component" value="Chromosome"/>
</dbReference>
<dbReference type="CDD" id="cd18584">
    <property type="entry name" value="ABC_6TM_AarD_CydD"/>
    <property type="match status" value="1"/>
</dbReference>
<feature type="region of interest" description="Disordered" evidence="7">
    <location>
        <begin position="1202"/>
        <end position="1223"/>
    </location>
</feature>
<feature type="transmembrane region" description="Helical" evidence="8">
    <location>
        <begin position="741"/>
        <end position="763"/>
    </location>
</feature>
<evidence type="ECO:0000256" key="6">
    <source>
        <dbReference type="ARBA" id="ARBA00023136"/>
    </source>
</evidence>
<name>A0ABY4MAQ9_9ACTN</name>
<evidence type="ECO:0000259" key="10">
    <source>
        <dbReference type="PROSITE" id="PS50929"/>
    </source>
</evidence>
<sequence>MKPVDPRLLRYARATRVFLAAVVVLGLAGAGLVIGQAMLIAEVVVGAFQHQRGLGDLSTPVLLLALVSVGRGLISWLTELAAHRASAAVKSELRTRLLDRATALGPSWLGTQRTGELATLATRGIDALDDYFARYLPQLGLAVVVPVAVLARIVTGDWISAATIVVTLPLIPLFMVLIGWATQSRMDRQWKLLARLSGHFLDVVAGLPTLKVFGRAKAQAASIRAITGEYRRATLRTLRIAFLSSFALELLATISVALVAVGIGMRLVHGELDLYTGLMVLVLAPEAYLPLRQVGAQYHAAAEGLSAAEEIFAVLETPLRTPGTAPAPAGTALAVEGLAVRHPGRAADSLPTTSFEVGPGETVALTGPSGAGKSTLLSVLLGFTEPSEGRVVVDGQDLASLSPESWRQRIAWVPQHPCLFAGTIAENVRLARPDADDAAVRRALEDAGTRDFVDALPDGMATRLGEAGAGLSAGQRQRIALARAFLADRPVLLLDEPTANLDGETEEAIVAAVRRLAVGRTVLLVVHRPALLAVADRVVRLPEPLVVSRETVTGPSSPVSRETTAGPSAPFVPGQGHAGNVAADEGPRAASSDVRPASGEGETVVPTPASALTRLRRTARARRARFALALLLGSLALGSAVGLMATSGWLISRAAQQPPVLYLMVAVTATRAFGIGRAVFRYAERLVAHDAVFRMLADIRVAVFRRLERLAPAGLKERSRGDLLSRLVADVDAVQDYFLRWLLPVGAAVLVGAGAVGFTGWLLPEAGAILAAGLLLAGVGVPMLSGALARRAERQLAPARGVLSTRIVDLLTGTAELTVAGALTARTDAARRADRELTRIASRSAAAAGAGAGLSALLCGLTVAAAAVAGVQAVHDGRLDGVTLAVVVLTPLAAFEAVTGLPLAVQYRQRTRRAAERVFDVLDSPAPVAEPAAPTTPPAAPFPLVVRDLTARHAGQSEPALDGVGLTLTAGRRLAVVGPSGSGKTTLGQVLLRFLDQEAGTYTLDGTDARALDGDAVRRLVGLCAQDAHIFDSSLRENLRLARRDRRDAADGDAPAPAGTDDHDLWDALGRARLADWVRGLPDGLDTMVGEHGARLSGGQRQRLALARALLADFPVLVLDEPAEHLDLATADALTTDLLAATEGRTTVLITHRLTGLDAVDEVLVLDRGRTVQHGGYAELAAADGPFRRMLERERAVDAAYGGPDVHPGLPVQAPDRVPALPA</sequence>
<dbReference type="EMBL" id="CP086322">
    <property type="protein sequence ID" value="UQA94228.1"/>
    <property type="molecule type" value="Genomic_DNA"/>
</dbReference>
<protein>
    <submittedName>
        <fullName evidence="11">Thiol reductant ABC exporter subunit CydD</fullName>
    </submittedName>
</protein>
<dbReference type="InterPro" id="IPR017871">
    <property type="entry name" value="ABC_transporter-like_CS"/>
</dbReference>
<feature type="transmembrane region" description="Helical" evidence="8">
    <location>
        <begin position="769"/>
        <end position="789"/>
    </location>
</feature>
<dbReference type="InterPro" id="IPR027417">
    <property type="entry name" value="P-loop_NTPase"/>
</dbReference>
<comment type="subcellular location">
    <subcellularLocation>
        <location evidence="1">Cell membrane</location>
        <topology evidence="1">Multi-pass membrane protein</topology>
    </subcellularLocation>
</comment>
<feature type="compositionally biased region" description="Polar residues" evidence="7">
    <location>
        <begin position="550"/>
        <end position="566"/>
    </location>
</feature>
<dbReference type="SUPFAM" id="SSF52540">
    <property type="entry name" value="P-loop containing nucleoside triphosphate hydrolases"/>
    <property type="match status" value="2"/>
</dbReference>
<feature type="region of interest" description="Disordered" evidence="7">
    <location>
        <begin position="549"/>
        <end position="605"/>
    </location>
</feature>
<dbReference type="InterPro" id="IPR003439">
    <property type="entry name" value="ABC_transporter-like_ATP-bd"/>
</dbReference>
<feature type="transmembrane region" description="Helical" evidence="8">
    <location>
        <begin position="845"/>
        <end position="869"/>
    </location>
</feature>
<dbReference type="SMART" id="SM00382">
    <property type="entry name" value="AAA"/>
    <property type="match status" value="2"/>
</dbReference>
<organism evidence="11 12">
    <name type="scientific">Streptomyces halobius</name>
    <dbReference type="NCBI Taxonomy" id="2879846"/>
    <lineage>
        <taxon>Bacteria</taxon>
        <taxon>Bacillati</taxon>
        <taxon>Actinomycetota</taxon>
        <taxon>Actinomycetes</taxon>
        <taxon>Kitasatosporales</taxon>
        <taxon>Streptomycetaceae</taxon>
        <taxon>Streptomyces</taxon>
    </lineage>
</organism>
<feature type="transmembrane region" description="Helical" evidence="8">
    <location>
        <begin position="159"/>
        <end position="181"/>
    </location>
</feature>
<feature type="transmembrane region" description="Helical" evidence="8">
    <location>
        <begin position="881"/>
        <end position="905"/>
    </location>
</feature>
<reference evidence="11" key="1">
    <citation type="submission" date="2021-10" db="EMBL/GenBank/DDBJ databases">
        <title>Streptomyces nigrumlapis sp.nov.,an antimicrobial producing actinobacterium isolated from Black Gobi rocks.</title>
        <authorList>
            <person name="Wen Y."/>
            <person name="Zhang W."/>
            <person name="Liu X.G."/>
        </authorList>
    </citation>
    <scope>NUCLEOTIDE SEQUENCE</scope>
    <source>
        <strain evidence="11">ST13-2-2</strain>
    </source>
</reference>
<evidence type="ECO:0000256" key="8">
    <source>
        <dbReference type="SAM" id="Phobius"/>
    </source>
</evidence>
<feature type="transmembrane region" description="Helical" evidence="8">
    <location>
        <begin position="17"/>
        <end position="41"/>
    </location>
</feature>
<keyword evidence="4" id="KW-0067">ATP-binding</keyword>
<feature type="transmembrane region" description="Helical" evidence="8">
    <location>
        <begin position="626"/>
        <end position="649"/>
    </location>
</feature>
<dbReference type="InterPro" id="IPR014223">
    <property type="entry name" value="ABC_CydC/D"/>
</dbReference>